<gene>
    <name evidence="2" type="ORF">ADS79_24875</name>
</gene>
<dbReference type="OrthoDB" id="2474563at2"/>
<dbReference type="PATRIC" id="fig|54915.3.peg.4124"/>
<feature type="transmembrane region" description="Helical" evidence="1">
    <location>
        <begin position="15"/>
        <end position="31"/>
    </location>
</feature>
<evidence type="ECO:0000313" key="3">
    <source>
        <dbReference type="Proteomes" id="UP000036834"/>
    </source>
</evidence>
<evidence type="ECO:0000256" key="1">
    <source>
        <dbReference type="SAM" id="Phobius"/>
    </source>
</evidence>
<dbReference type="EMBL" id="LGIQ01000011">
    <property type="protein sequence ID" value="KNB69162.1"/>
    <property type="molecule type" value="Genomic_DNA"/>
</dbReference>
<keyword evidence="1" id="KW-0472">Membrane</keyword>
<dbReference type="RefSeq" id="WP_049741155.1">
    <property type="nucleotide sequence ID" value="NZ_BJON01000022.1"/>
</dbReference>
<organism evidence="2 3">
    <name type="scientific">Brevibacillus reuszeri</name>
    <dbReference type="NCBI Taxonomy" id="54915"/>
    <lineage>
        <taxon>Bacteria</taxon>
        <taxon>Bacillati</taxon>
        <taxon>Bacillota</taxon>
        <taxon>Bacilli</taxon>
        <taxon>Bacillales</taxon>
        <taxon>Paenibacillaceae</taxon>
        <taxon>Brevibacillus</taxon>
    </lineage>
</organism>
<keyword evidence="1" id="KW-1133">Transmembrane helix</keyword>
<comment type="caution">
    <text evidence="2">The sequence shown here is derived from an EMBL/GenBank/DDBJ whole genome shotgun (WGS) entry which is preliminary data.</text>
</comment>
<accession>A0A0K9YKI5</accession>
<keyword evidence="1" id="KW-0812">Transmembrane</keyword>
<dbReference type="Proteomes" id="UP000036834">
    <property type="component" value="Unassembled WGS sequence"/>
</dbReference>
<feature type="transmembrane region" description="Helical" evidence="1">
    <location>
        <begin position="38"/>
        <end position="59"/>
    </location>
</feature>
<reference evidence="3" key="1">
    <citation type="submission" date="2015-07" db="EMBL/GenBank/DDBJ databases">
        <title>Genome sequencing project for genomic taxonomy and phylogenomics of Bacillus-like bacteria.</title>
        <authorList>
            <person name="Liu B."/>
            <person name="Wang J."/>
            <person name="Zhu Y."/>
            <person name="Liu G."/>
            <person name="Chen Q."/>
            <person name="Chen Z."/>
            <person name="Lan J."/>
            <person name="Che J."/>
            <person name="Ge C."/>
            <person name="Shi H."/>
            <person name="Pan Z."/>
            <person name="Liu X."/>
        </authorList>
    </citation>
    <scope>NUCLEOTIDE SEQUENCE [LARGE SCALE GENOMIC DNA]</scope>
    <source>
        <strain evidence="3">DSM 9887</strain>
    </source>
</reference>
<sequence length="66" mass="7551">MIDDEVTNVAYIEETTLIAYFAFTIFFLVAYKLSQISLVTLVICLVSTAVLAVVFYLLVQQYWPVH</sequence>
<dbReference type="AlphaFoldDB" id="A0A0K9YKI5"/>
<evidence type="ECO:0000313" key="2">
    <source>
        <dbReference type="EMBL" id="KNB69162.1"/>
    </source>
</evidence>
<proteinExistence type="predicted"/>
<name>A0A0K9YKI5_9BACL</name>
<protein>
    <submittedName>
        <fullName evidence="2">Uncharacterized protein</fullName>
    </submittedName>
</protein>